<organism evidence="2 3">
    <name type="scientific">Naematelia encephala</name>
    <dbReference type="NCBI Taxonomy" id="71784"/>
    <lineage>
        <taxon>Eukaryota</taxon>
        <taxon>Fungi</taxon>
        <taxon>Dikarya</taxon>
        <taxon>Basidiomycota</taxon>
        <taxon>Agaricomycotina</taxon>
        <taxon>Tremellomycetes</taxon>
        <taxon>Tremellales</taxon>
        <taxon>Naemateliaceae</taxon>
        <taxon>Naematelia</taxon>
    </lineage>
</organism>
<sequence>MTTPLLSASVPSPPPRLEVPPALRLEWWSQADDHLSNPSPELLPPSLSLLPFNVYYSLIFPYRVGIRQYDSLNTTEILKQGLFDQYRDIADEAAFQIQYSQLVTAHTVDASTIAGIYSKNVPPEYKLATLYIAETNIRDVIGWRRWDQMTEVIQMRKDQDLKKATQQYNKEGRNEQEVGVESGEATSKAEIDERMEAARDSNLLEDVKSDPDLVMASPDPSHRIASASNTEKRGRPDDAQPTGEDRSSKQPRSATTSASQKQGPTKPDILFWLKLKHLMIVLIIELKWTRLLQPHNDPTCAVKTDPLMSVSGGWTAVSADEQIEWAMRDGGYQTIWYLHAGGKLASARLAVAQVNEYFARMTRMEDGTIAIELGRDMKAADIGKHIKARRAQSNSSDENTTHWDRVVTIEELNELKLFWRRLPHSLVTEESRYPHEPPGAQRVEQDTRNWKVDQEALERLTVFIYTALYLAGTAKPNAPAGIVNTPPRSTRSKLVSALRMPLDSADAENVGEFMALSQSNMGQAVTYNDEAKSKRSNRQKKDKKKRNLAQPSNPPLKEGDSEDESRDPGEGSGHQGPGGGNGGPGKSGAKKDGRQGGGNEGETGRRAPGGASEEQEQGDEALAGREASDFGINRMLHGETVYGSRKVPDDSGRAVYQTNTNHRLSSWLYESSKADDPNDLRDETPAPLTSTLYRDPSATSDFEALETAGDKDWRHYRQLIASHGVHLFVATADEMDKIVYHTANPHREIPSYLLRPTDLSAKTSQATELRTPEEVKSRNAQKQQETMNWGSATRL</sequence>
<accession>A0A1Y2AJZ3</accession>
<evidence type="ECO:0000313" key="2">
    <source>
        <dbReference type="EMBL" id="ORY22898.1"/>
    </source>
</evidence>
<reference evidence="2 3" key="1">
    <citation type="submission" date="2016-07" db="EMBL/GenBank/DDBJ databases">
        <title>Pervasive Adenine N6-methylation of Active Genes in Fungi.</title>
        <authorList>
            <consortium name="DOE Joint Genome Institute"/>
            <person name="Mondo S.J."/>
            <person name="Dannebaum R.O."/>
            <person name="Kuo R.C."/>
            <person name="Labutti K."/>
            <person name="Haridas S."/>
            <person name="Kuo A."/>
            <person name="Salamov A."/>
            <person name="Ahrendt S.R."/>
            <person name="Lipzen A."/>
            <person name="Sullivan W."/>
            <person name="Andreopoulos W.B."/>
            <person name="Clum A."/>
            <person name="Lindquist E."/>
            <person name="Daum C."/>
            <person name="Ramamoorthy G.K."/>
            <person name="Gryganskyi A."/>
            <person name="Culley D."/>
            <person name="Magnuson J.K."/>
            <person name="James T.Y."/>
            <person name="O'Malley M.A."/>
            <person name="Stajich J.E."/>
            <person name="Spatafora J.W."/>
            <person name="Visel A."/>
            <person name="Grigoriev I.V."/>
        </authorList>
    </citation>
    <scope>NUCLEOTIDE SEQUENCE [LARGE SCALE GENOMIC DNA]</scope>
    <source>
        <strain evidence="2 3">68-887.2</strain>
    </source>
</reference>
<protein>
    <submittedName>
        <fullName evidence="2">Uncharacterized protein</fullName>
    </submittedName>
</protein>
<evidence type="ECO:0000256" key="1">
    <source>
        <dbReference type="SAM" id="MobiDB-lite"/>
    </source>
</evidence>
<feature type="compositionally biased region" description="Basic and acidic residues" evidence="1">
    <location>
        <begin position="187"/>
        <end position="199"/>
    </location>
</feature>
<feature type="region of interest" description="Disordered" evidence="1">
    <location>
        <begin position="526"/>
        <end position="631"/>
    </location>
</feature>
<feature type="region of interest" description="Disordered" evidence="1">
    <location>
        <begin position="763"/>
        <end position="795"/>
    </location>
</feature>
<feature type="compositionally biased region" description="Basic and acidic residues" evidence="1">
    <location>
        <begin position="672"/>
        <end position="684"/>
    </location>
</feature>
<dbReference type="AlphaFoldDB" id="A0A1Y2AJZ3"/>
<dbReference type="InParanoid" id="A0A1Y2AJZ3"/>
<feature type="region of interest" description="Disordered" evidence="1">
    <location>
        <begin position="670"/>
        <end position="690"/>
    </location>
</feature>
<dbReference type="Proteomes" id="UP000193986">
    <property type="component" value="Unassembled WGS sequence"/>
</dbReference>
<comment type="caution">
    <text evidence="2">The sequence shown here is derived from an EMBL/GenBank/DDBJ whole genome shotgun (WGS) entry which is preliminary data.</text>
</comment>
<proteinExistence type="predicted"/>
<feature type="region of interest" description="Disordered" evidence="1">
    <location>
        <begin position="168"/>
        <end position="264"/>
    </location>
</feature>
<dbReference type="STRING" id="71784.A0A1Y2AJZ3"/>
<evidence type="ECO:0000313" key="3">
    <source>
        <dbReference type="Proteomes" id="UP000193986"/>
    </source>
</evidence>
<gene>
    <name evidence="2" type="ORF">BCR39DRAFT_562161</name>
</gene>
<dbReference type="EMBL" id="MCFC01000086">
    <property type="protein sequence ID" value="ORY22898.1"/>
    <property type="molecule type" value="Genomic_DNA"/>
</dbReference>
<feature type="compositionally biased region" description="Gly residues" evidence="1">
    <location>
        <begin position="570"/>
        <end position="586"/>
    </location>
</feature>
<feature type="compositionally biased region" description="Polar residues" evidence="1">
    <location>
        <begin position="778"/>
        <end position="795"/>
    </location>
</feature>
<keyword evidence="3" id="KW-1185">Reference proteome</keyword>
<feature type="compositionally biased region" description="Basic and acidic residues" evidence="1">
    <location>
        <begin position="230"/>
        <end position="248"/>
    </location>
</feature>
<name>A0A1Y2AJZ3_9TREE</name>
<feature type="compositionally biased region" description="Basic residues" evidence="1">
    <location>
        <begin position="534"/>
        <end position="547"/>
    </location>
</feature>
<feature type="compositionally biased region" description="Polar residues" evidence="1">
    <location>
        <begin position="250"/>
        <end position="263"/>
    </location>
</feature>